<sequence>MFTVEDLHSALILASDMGASDLDFQTEYPMFLNLYGQHRVLTRDGRILDTESAENLHLESIHPGEMRSITNHLFRGAAAQEEMNRTRGGLNMSYVVEEHHPIGHERRGKKHRFRVNMMQGQNSNSETNVQITIRPLPGMVKFPEEYGIPDAIREHFFHTRGMVLVTGPTGSGKTTLLASMLRDWLERGKHSMKIITAEDPIEIILQDVITNMIHEGRIPRSFIHHAEVPTNIREFSLFIREGMRRHPDAAMIGELRDRESIAVAIELVLTGHLVLSTTHTIGVGATIDRLISGFPTEEKLMKKQDLVYCLRLVVSQLLVKSTDGKRTAVREYLPFTTTVRKKLLETSIEDLYLVIDDLLVQHGRPIIRDIEDRYRDGIISEETYRILEAEHALA</sequence>
<feature type="domain" description="Bacterial type II secretion system protein E" evidence="2">
    <location>
        <begin position="151"/>
        <end position="322"/>
    </location>
</feature>
<comment type="similarity">
    <text evidence="1">Belongs to the GSP E family.</text>
</comment>
<comment type="caution">
    <text evidence="3">The sequence shown here is derived from an EMBL/GenBank/DDBJ whole genome shotgun (WGS) entry which is preliminary data.</text>
</comment>
<dbReference type="Gene3D" id="3.30.450.90">
    <property type="match status" value="1"/>
</dbReference>
<evidence type="ECO:0000259" key="2">
    <source>
        <dbReference type="Pfam" id="PF00437"/>
    </source>
</evidence>
<accession>E6QJG0</accession>
<evidence type="ECO:0000313" key="3">
    <source>
        <dbReference type="EMBL" id="CBI07376.1"/>
    </source>
</evidence>
<evidence type="ECO:0000256" key="1">
    <source>
        <dbReference type="ARBA" id="ARBA00006611"/>
    </source>
</evidence>
<dbReference type="InterPro" id="IPR050921">
    <property type="entry name" value="T4SS_GSP_E_ATPase"/>
</dbReference>
<proteinExistence type="inferred from homology"/>
<protein>
    <submittedName>
        <fullName evidence="3">Putative DotB protein</fullName>
    </submittedName>
</protein>
<dbReference type="PANTHER" id="PTHR30486:SF6">
    <property type="entry name" value="TYPE IV PILUS RETRACTATION ATPASE PILT"/>
    <property type="match status" value="1"/>
</dbReference>
<dbReference type="InterPro" id="IPR001482">
    <property type="entry name" value="T2SS/T4SS_dom"/>
</dbReference>
<gene>
    <name evidence="3" type="ORF">CARN6_0708</name>
</gene>
<dbReference type="PANTHER" id="PTHR30486">
    <property type="entry name" value="TWITCHING MOTILITY PROTEIN PILT"/>
    <property type="match status" value="1"/>
</dbReference>
<name>E6QJG0_9ZZZZ</name>
<dbReference type="AlphaFoldDB" id="E6QJG0"/>
<dbReference type="GO" id="GO:0016887">
    <property type="term" value="F:ATP hydrolysis activity"/>
    <property type="evidence" value="ECO:0007669"/>
    <property type="project" value="InterPro"/>
</dbReference>
<dbReference type="Gene3D" id="3.40.50.300">
    <property type="entry name" value="P-loop containing nucleotide triphosphate hydrolases"/>
    <property type="match status" value="1"/>
</dbReference>
<dbReference type="Pfam" id="PF00437">
    <property type="entry name" value="T2SSE"/>
    <property type="match status" value="1"/>
</dbReference>
<dbReference type="InterPro" id="IPR027417">
    <property type="entry name" value="P-loop_NTPase"/>
</dbReference>
<dbReference type="EMBL" id="CABQ01000087">
    <property type="protein sequence ID" value="CBI07376.1"/>
    <property type="molecule type" value="Genomic_DNA"/>
</dbReference>
<reference evidence="3" key="1">
    <citation type="submission" date="2009-10" db="EMBL/GenBank/DDBJ databases">
        <title>Diversity of trophic interactions inside an arsenic-rich microbial ecosystem.</title>
        <authorList>
            <person name="Bertin P.N."/>
            <person name="Heinrich-Salmeron A."/>
            <person name="Pelletier E."/>
            <person name="Goulhen-Chollet F."/>
            <person name="Arsene-Ploetze F."/>
            <person name="Gallien S."/>
            <person name="Calteau A."/>
            <person name="Vallenet D."/>
            <person name="Casiot C."/>
            <person name="Chane-Woon-Ming B."/>
            <person name="Giloteaux L."/>
            <person name="Barakat M."/>
            <person name="Bonnefoy V."/>
            <person name="Bruneel O."/>
            <person name="Chandler M."/>
            <person name="Cleiss J."/>
            <person name="Duran R."/>
            <person name="Elbaz-Poulichet F."/>
            <person name="Fonknechten N."/>
            <person name="Lauga B."/>
            <person name="Mornico D."/>
            <person name="Ortet P."/>
            <person name="Schaeffer C."/>
            <person name="Siguier P."/>
            <person name="Alexander Thil Smith A."/>
            <person name="Van Dorsselaer A."/>
            <person name="Weissenbach J."/>
            <person name="Medigue C."/>
            <person name="Le Paslier D."/>
        </authorList>
    </citation>
    <scope>NUCLEOTIDE SEQUENCE</scope>
</reference>
<dbReference type="SUPFAM" id="SSF52540">
    <property type="entry name" value="P-loop containing nucleoside triphosphate hydrolases"/>
    <property type="match status" value="1"/>
</dbReference>
<organism evidence="3">
    <name type="scientific">mine drainage metagenome</name>
    <dbReference type="NCBI Taxonomy" id="410659"/>
    <lineage>
        <taxon>unclassified sequences</taxon>
        <taxon>metagenomes</taxon>
        <taxon>ecological metagenomes</taxon>
    </lineage>
</organism>